<keyword evidence="1" id="KW-0677">Repeat</keyword>
<dbReference type="GO" id="GO:0008270">
    <property type="term" value="F:zinc ion binding"/>
    <property type="evidence" value="ECO:0007669"/>
    <property type="project" value="InterPro"/>
</dbReference>
<evidence type="ECO:0000313" key="6">
    <source>
        <dbReference type="Proteomes" id="UP000604825"/>
    </source>
</evidence>
<evidence type="ECO:0000256" key="2">
    <source>
        <dbReference type="ARBA" id="ARBA00022946"/>
    </source>
</evidence>
<dbReference type="InterPro" id="IPR046848">
    <property type="entry name" value="E_motif"/>
</dbReference>
<dbReference type="FunFam" id="1.25.40.10:FF:000709">
    <property type="entry name" value="Pentatricopeptide repeat-containing protein At2g21090"/>
    <property type="match status" value="1"/>
</dbReference>
<sequence>MAMGDGACTADVLFHRVHADDGREDAVMLKVDSPRPLLPSSQRKSCTALPNPTCPPFNNYAARLQVNAAIGLRHALVHGSSLAVHSAPNCSGPERRVKQTIGTGDGYSLLHAARFSASLLVLSLGSPPSGSAATADDPGARRRLCVLEAMAMASTALKKLATGPPDARSEEITRLCSTGRVKEALHRRFRECLWSEPGLFSHIFRACRALPLLRQLHAFADTSGAAAAAADRFTANYLLLAYADLGDFRTARALFDRIPKRNVLSWNILIGVYVKNGDMETARKLFEEMRARNVATWNAMVAGLTNSGLNEESLGFFLAMRREGMQPDEFGLGSLFRCCAGLRDVKSGRQVHAYVVRSGLDRDMCVGSLLAHMYMRCGFLQEGEAALRALPLLSIVSCNTIIAGRTQNGDSEGALEYFCMMRGAGVEANAVTFVSAVSSCSDLAALAQGQQVHAQAIKAGVDKVVPVMTSLVHMYSRCGCLCDSERVCLGYSGTDLVLCSAMISAYGFHGHGQKAVSLFKQMIAGGAEPSEVTFLTLLYACSHSGLKDEGMSCFVLMTNTYGLKPSVKHYTCIVDLLGRSGCLNEAEDLILSMPVQPDGVIWKTLLSASASSRWEDVSKVRKTMREQNVRKEPGVSWVELKGQIHQFCTGDKSHSRQRDIDECLEEMMTKIRQCGYALDMSMGFHDMEDEEKQVSLAHHSEKLAIAFAFLSLPEGVPIRVMKNLRVCDDCQVKKDSISNSLPFGLGKIKKVGPLANQINYFSP</sequence>
<dbReference type="NCBIfam" id="TIGR00756">
    <property type="entry name" value="PPR"/>
    <property type="match status" value="3"/>
</dbReference>
<gene>
    <name evidence="5" type="ORF">NCGR_LOCUS3763</name>
</gene>
<feature type="domain" description="DYW" evidence="4">
    <location>
        <begin position="675"/>
        <end position="738"/>
    </location>
</feature>
<feature type="repeat" description="PPR" evidence="3">
    <location>
        <begin position="262"/>
        <end position="296"/>
    </location>
</feature>
<keyword evidence="2" id="KW-0809">Transit peptide</keyword>
<evidence type="ECO:0000256" key="3">
    <source>
        <dbReference type="PROSITE-ProRule" id="PRU00708"/>
    </source>
</evidence>
<proteinExistence type="predicted"/>
<dbReference type="InterPro" id="IPR046960">
    <property type="entry name" value="PPR_At4g14850-like_plant"/>
</dbReference>
<dbReference type="PANTHER" id="PTHR47926:SF409">
    <property type="entry name" value="DYW DOMAIN-CONTAINING PROTEIN"/>
    <property type="match status" value="1"/>
</dbReference>
<evidence type="ECO:0000256" key="1">
    <source>
        <dbReference type="ARBA" id="ARBA00022737"/>
    </source>
</evidence>
<name>A0A811MK85_9POAL</name>
<accession>A0A811MK85</accession>
<dbReference type="GO" id="GO:0003723">
    <property type="term" value="F:RNA binding"/>
    <property type="evidence" value="ECO:0007669"/>
    <property type="project" value="InterPro"/>
</dbReference>
<comment type="caution">
    <text evidence="5">The sequence shown here is derived from an EMBL/GenBank/DDBJ whole genome shotgun (WGS) entry which is preliminary data.</text>
</comment>
<evidence type="ECO:0000313" key="5">
    <source>
        <dbReference type="EMBL" id="CAD6205997.1"/>
    </source>
</evidence>
<dbReference type="FunFam" id="1.25.40.10:FF:000242">
    <property type="entry name" value="Pentatricopeptide repeat-containing protein"/>
    <property type="match status" value="1"/>
</dbReference>
<organism evidence="5 6">
    <name type="scientific">Miscanthus lutarioriparius</name>
    <dbReference type="NCBI Taxonomy" id="422564"/>
    <lineage>
        <taxon>Eukaryota</taxon>
        <taxon>Viridiplantae</taxon>
        <taxon>Streptophyta</taxon>
        <taxon>Embryophyta</taxon>
        <taxon>Tracheophyta</taxon>
        <taxon>Spermatophyta</taxon>
        <taxon>Magnoliopsida</taxon>
        <taxon>Liliopsida</taxon>
        <taxon>Poales</taxon>
        <taxon>Poaceae</taxon>
        <taxon>PACMAD clade</taxon>
        <taxon>Panicoideae</taxon>
        <taxon>Andropogonodae</taxon>
        <taxon>Andropogoneae</taxon>
        <taxon>Saccharinae</taxon>
        <taxon>Miscanthus</taxon>
    </lineage>
</organism>
<dbReference type="AlphaFoldDB" id="A0A811MK85"/>
<dbReference type="Pfam" id="PF13041">
    <property type="entry name" value="PPR_2"/>
    <property type="match status" value="2"/>
</dbReference>
<dbReference type="InterPro" id="IPR011990">
    <property type="entry name" value="TPR-like_helical_dom_sf"/>
</dbReference>
<dbReference type="FunFam" id="1.25.40.10:FF:001028">
    <property type="entry name" value="Tetratricopeptide repeat (TPR)-like superfamily protein"/>
    <property type="match status" value="1"/>
</dbReference>
<dbReference type="Gene3D" id="1.25.40.10">
    <property type="entry name" value="Tetratricopeptide repeat domain"/>
    <property type="match status" value="3"/>
</dbReference>
<keyword evidence="6" id="KW-1185">Reference proteome</keyword>
<reference evidence="5" key="1">
    <citation type="submission" date="2020-10" db="EMBL/GenBank/DDBJ databases">
        <authorList>
            <person name="Han B."/>
            <person name="Lu T."/>
            <person name="Zhao Q."/>
            <person name="Huang X."/>
            <person name="Zhao Y."/>
        </authorList>
    </citation>
    <scope>NUCLEOTIDE SEQUENCE</scope>
</reference>
<evidence type="ECO:0000259" key="4">
    <source>
        <dbReference type="Pfam" id="PF14432"/>
    </source>
</evidence>
<dbReference type="Proteomes" id="UP000604825">
    <property type="component" value="Unassembled WGS sequence"/>
</dbReference>
<dbReference type="InterPro" id="IPR032867">
    <property type="entry name" value="DYW_dom"/>
</dbReference>
<feature type="repeat" description="PPR" evidence="3">
    <location>
        <begin position="495"/>
        <end position="529"/>
    </location>
</feature>
<dbReference type="PROSITE" id="PS51375">
    <property type="entry name" value="PPR"/>
    <property type="match status" value="3"/>
</dbReference>
<feature type="repeat" description="PPR" evidence="3">
    <location>
        <begin position="394"/>
        <end position="428"/>
    </location>
</feature>
<dbReference type="PANTHER" id="PTHR47926">
    <property type="entry name" value="PENTATRICOPEPTIDE REPEAT-CONTAINING PROTEIN"/>
    <property type="match status" value="1"/>
</dbReference>
<dbReference type="Pfam" id="PF01535">
    <property type="entry name" value="PPR"/>
    <property type="match status" value="3"/>
</dbReference>
<dbReference type="Pfam" id="PF14432">
    <property type="entry name" value="DYW_deaminase"/>
    <property type="match status" value="1"/>
</dbReference>
<protein>
    <recommendedName>
        <fullName evidence="4">DYW domain-containing protein</fullName>
    </recommendedName>
</protein>
<dbReference type="EMBL" id="CAJGYO010000001">
    <property type="protein sequence ID" value="CAD6205997.1"/>
    <property type="molecule type" value="Genomic_DNA"/>
</dbReference>
<dbReference type="GO" id="GO:0009451">
    <property type="term" value="P:RNA modification"/>
    <property type="evidence" value="ECO:0007669"/>
    <property type="project" value="InterPro"/>
</dbReference>
<dbReference type="Pfam" id="PF20431">
    <property type="entry name" value="E_motif"/>
    <property type="match status" value="1"/>
</dbReference>
<dbReference type="InterPro" id="IPR002885">
    <property type="entry name" value="PPR_rpt"/>
</dbReference>
<dbReference type="OrthoDB" id="1700852at2759"/>